<dbReference type="AlphaFoldDB" id="A0A7G9GA47"/>
<dbReference type="EMBL" id="CP060635">
    <property type="protein sequence ID" value="QNM07679.1"/>
    <property type="molecule type" value="Genomic_DNA"/>
</dbReference>
<evidence type="ECO:0000313" key="1">
    <source>
        <dbReference type="EMBL" id="QNM07679.1"/>
    </source>
</evidence>
<dbReference type="RefSeq" id="WP_249328385.1">
    <property type="nucleotide sequence ID" value="NZ_CP060635.1"/>
</dbReference>
<protein>
    <submittedName>
        <fullName evidence="1">Uncharacterized protein</fullName>
    </submittedName>
</protein>
<gene>
    <name evidence="1" type="ORF">H9Q79_12210</name>
</gene>
<evidence type="ECO:0000313" key="2">
    <source>
        <dbReference type="Proteomes" id="UP000515860"/>
    </source>
</evidence>
<name>A0A7G9GA47_9FIRM</name>
<reference evidence="1 2" key="1">
    <citation type="submission" date="2020-08" db="EMBL/GenBank/DDBJ databases">
        <authorList>
            <person name="Liu C."/>
            <person name="Sun Q."/>
        </authorList>
    </citation>
    <scope>NUCLEOTIDE SEQUENCE [LARGE SCALE GENOMIC DNA]</scope>
    <source>
        <strain evidence="1 2">NSJ-29</strain>
    </source>
</reference>
<organism evidence="1 2">
    <name type="scientific">Wansuia hejianensis</name>
    <dbReference type="NCBI Taxonomy" id="2763667"/>
    <lineage>
        <taxon>Bacteria</taxon>
        <taxon>Bacillati</taxon>
        <taxon>Bacillota</taxon>
        <taxon>Clostridia</taxon>
        <taxon>Lachnospirales</taxon>
        <taxon>Lachnospiraceae</taxon>
        <taxon>Wansuia</taxon>
    </lineage>
</organism>
<dbReference type="Proteomes" id="UP000515860">
    <property type="component" value="Chromosome"/>
</dbReference>
<keyword evidence="2" id="KW-1185">Reference proteome</keyword>
<sequence>MIMFKVPIQAHEDGYNVGHLNCYDLSIAVAAGAFRSEFYDWFCLTGIMQRHKGKTVY</sequence>
<accession>A0A7G9GA47</accession>
<proteinExistence type="predicted"/>
<dbReference type="KEGG" id="whj:H9Q79_12210"/>